<protein>
    <submittedName>
        <fullName evidence="1">Uncharacterized protein</fullName>
    </submittedName>
</protein>
<dbReference type="Proteomes" id="UP001597344">
    <property type="component" value="Unassembled WGS sequence"/>
</dbReference>
<accession>A0ABW5AR05</accession>
<keyword evidence="2" id="KW-1185">Reference proteome</keyword>
<organism evidence="1 2">
    <name type="scientific">Aquimarina celericrescens</name>
    <dbReference type="NCBI Taxonomy" id="1964542"/>
    <lineage>
        <taxon>Bacteria</taxon>
        <taxon>Pseudomonadati</taxon>
        <taxon>Bacteroidota</taxon>
        <taxon>Flavobacteriia</taxon>
        <taxon>Flavobacteriales</taxon>
        <taxon>Flavobacteriaceae</taxon>
        <taxon>Aquimarina</taxon>
    </lineage>
</organism>
<name>A0ABW5AR05_9FLAO</name>
<dbReference type="RefSeq" id="WP_378318376.1">
    <property type="nucleotide sequence ID" value="NZ_JBHUHY010000002.1"/>
</dbReference>
<reference evidence="2" key="1">
    <citation type="journal article" date="2019" name="Int. J. Syst. Evol. Microbiol.">
        <title>The Global Catalogue of Microorganisms (GCM) 10K type strain sequencing project: providing services to taxonomists for standard genome sequencing and annotation.</title>
        <authorList>
            <consortium name="The Broad Institute Genomics Platform"/>
            <consortium name="The Broad Institute Genome Sequencing Center for Infectious Disease"/>
            <person name="Wu L."/>
            <person name="Ma J."/>
        </authorList>
    </citation>
    <scope>NUCLEOTIDE SEQUENCE [LARGE SCALE GENOMIC DNA]</scope>
    <source>
        <strain evidence="2">DT92</strain>
    </source>
</reference>
<comment type="caution">
    <text evidence="1">The sequence shown here is derived from an EMBL/GenBank/DDBJ whole genome shotgun (WGS) entry which is preliminary data.</text>
</comment>
<evidence type="ECO:0000313" key="1">
    <source>
        <dbReference type="EMBL" id="MFD2185414.1"/>
    </source>
</evidence>
<evidence type="ECO:0000313" key="2">
    <source>
        <dbReference type="Proteomes" id="UP001597344"/>
    </source>
</evidence>
<proteinExistence type="predicted"/>
<dbReference type="EMBL" id="JBHUHY010000002">
    <property type="protein sequence ID" value="MFD2185414.1"/>
    <property type="molecule type" value="Genomic_DNA"/>
</dbReference>
<sequence length="55" mass="6202">MLQRILKLEGVEKLNRKKQQKIHGGGWPTNERDCILCGGEWGAPLCRLPIDSVCL</sequence>
<gene>
    <name evidence="1" type="ORF">ACFSJT_01305</name>
</gene>